<dbReference type="InterPro" id="IPR032687">
    <property type="entry name" value="AraC-type_N"/>
</dbReference>
<keyword evidence="3" id="KW-1185">Reference proteome</keyword>
<dbReference type="Proteomes" id="UP001363010">
    <property type="component" value="Unassembled WGS sequence"/>
</dbReference>
<gene>
    <name evidence="2" type="ORF">WKW80_03760</name>
</gene>
<organism evidence="2 3">
    <name type="scientific">Variovorax humicola</name>
    <dbReference type="NCBI Taxonomy" id="1769758"/>
    <lineage>
        <taxon>Bacteria</taxon>
        <taxon>Pseudomonadati</taxon>
        <taxon>Pseudomonadota</taxon>
        <taxon>Betaproteobacteria</taxon>
        <taxon>Burkholderiales</taxon>
        <taxon>Comamonadaceae</taxon>
        <taxon>Variovorax</taxon>
    </lineage>
</organism>
<evidence type="ECO:0000313" key="3">
    <source>
        <dbReference type="Proteomes" id="UP001363010"/>
    </source>
</evidence>
<comment type="caution">
    <text evidence="2">The sequence shown here is derived from an EMBL/GenBank/DDBJ whole genome shotgun (WGS) entry which is preliminary data.</text>
</comment>
<proteinExistence type="predicted"/>
<name>A0ABU8VTM9_9BURK</name>
<accession>A0ABU8VTM9</accession>
<protein>
    <submittedName>
        <fullName evidence="2">AraC family transcriptional regulator ligand-binding domain-containing protein</fullName>
    </submittedName>
</protein>
<dbReference type="EMBL" id="JBBKZV010000002">
    <property type="protein sequence ID" value="MEJ8821155.1"/>
    <property type="molecule type" value="Genomic_DNA"/>
</dbReference>
<reference evidence="2 3" key="1">
    <citation type="submission" date="2024-03" db="EMBL/GenBank/DDBJ databases">
        <title>Novel species of the genus Variovorax.</title>
        <authorList>
            <person name="Liu Q."/>
            <person name="Xin Y.-H."/>
        </authorList>
    </citation>
    <scope>NUCLEOTIDE SEQUENCE [LARGE SCALE GENOMIC DNA]</scope>
    <source>
        <strain evidence="2 3">KACC 18501</strain>
    </source>
</reference>
<feature type="domain" description="HTH-type transcriptional regulator AraC-type N-terminal" evidence="1">
    <location>
        <begin position="2"/>
        <end position="55"/>
    </location>
</feature>
<sequence length="89" mass="9739">MRANLRRTLAPLAVEFIHPAPLDPSPQVRAFGCPVRFDAPLCRMLFAREDLLQPLCTSNAILDGMHDRTPSSGWRAWVATASACAHAIA</sequence>
<evidence type="ECO:0000313" key="2">
    <source>
        <dbReference type="EMBL" id="MEJ8821155.1"/>
    </source>
</evidence>
<evidence type="ECO:0000259" key="1">
    <source>
        <dbReference type="Pfam" id="PF12625"/>
    </source>
</evidence>
<dbReference type="Pfam" id="PF12625">
    <property type="entry name" value="Arabinose_bd"/>
    <property type="match status" value="1"/>
</dbReference>